<keyword evidence="1" id="KW-1185">Reference proteome</keyword>
<evidence type="ECO:0000313" key="2">
    <source>
        <dbReference type="WBParaSite" id="HCON_00193530-00001"/>
    </source>
</evidence>
<dbReference type="AlphaFoldDB" id="A0A7I4Z722"/>
<accession>A0A7I4Z722</accession>
<protein>
    <submittedName>
        <fullName evidence="2">Uncharacterized protein</fullName>
    </submittedName>
</protein>
<name>A0A7I4Z722_HAECO</name>
<dbReference type="Proteomes" id="UP000025227">
    <property type="component" value="Unplaced"/>
</dbReference>
<reference evidence="2" key="1">
    <citation type="submission" date="2020-12" db="UniProtKB">
        <authorList>
            <consortium name="WormBaseParasite"/>
        </authorList>
    </citation>
    <scope>IDENTIFICATION</scope>
    <source>
        <strain evidence="2">MHco3</strain>
    </source>
</reference>
<proteinExistence type="predicted"/>
<dbReference type="OrthoDB" id="5806406at2759"/>
<dbReference type="WBParaSite" id="HCON_00193530-00001">
    <property type="protein sequence ID" value="HCON_00193530-00001"/>
    <property type="gene ID" value="HCON_00193530"/>
</dbReference>
<evidence type="ECO:0000313" key="1">
    <source>
        <dbReference type="Proteomes" id="UP000025227"/>
    </source>
</evidence>
<sequence>MHNHFVGGGGDFLSDDITSEGLCDSGLCDSDSDDAMQEVEEYFFELLVDMEIVTRLRSAYPTKIILAQVLLMREILRVWNLLYNHKMLEMSPCDETGNYVREY</sequence>
<organism evidence="1 2">
    <name type="scientific">Haemonchus contortus</name>
    <name type="common">Barber pole worm</name>
    <dbReference type="NCBI Taxonomy" id="6289"/>
    <lineage>
        <taxon>Eukaryota</taxon>
        <taxon>Metazoa</taxon>
        <taxon>Ecdysozoa</taxon>
        <taxon>Nematoda</taxon>
        <taxon>Chromadorea</taxon>
        <taxon>Rhabditida</taxon>
        <taxon>Rhabditina</taxon>
        <taxon>Rhabditomorpha</taxon>
        <taxon>Strongyloidea</taxon>
        <taxon>Trichostrongylidae</taxon>
        <taxon>Haemonchus</taxon>
    </lineage>
</organism>